<accession>A0A8H7SW55</accession>
<proteinExistence type="inferred from homology"/>
<dbReference type="SUPFAM" id="SSF52540">
    <property type="entry name" value="P-loop containing nucleoside triphosphate hydrolases"/>
    <property type="match status" value="1"/>
</dbReference>
<keyword evidence="7" id="KW-0206">Cytoskeleton</keyword>
<keyword evidence="13" id="KW-1185">Reference proteome</keyword>
<dbReference type="InterPro" id="IPR001752">
    <property type="entry name" value="Kinesin_motor_dom"/>
</dbReference>
<dbReference type="SMART" id="SM00129">
    <property type="entry name" value="KISc"/>
    <property type="match status" value="1"/>
</dbReference>
<dbReference type="InterPro" id="IPR027417">
    <property type="entry name" value="P-loop_NTPase"/>
</dbReference>
<evidence type="ECO:0000256" key="2">
    <source>
        <dbReference type="ARBA" id="ARBA00022490"/>
    </source>
</evidence>
<dbReference type="InterPro" id="IPR032675">
    <property type="entry name" value="LRR_dom_sf"/>
</dbReference>
<reference evidence="12" key="1">
    <citation type="submission" date="2021-01" db="EMBL/GenBank/DDBJ databases">
        <title>Metabolic potential, ecology and presence of endohyphal bacteria is reflected in genomic diversity of Mucoromycotina.</title>
        <authorList>
            <person name="Muszewska A."/>
            <person name="Okrasinska A."/>
            <person name="Steczkiewicz K."/>
            <person name="Drgas O."/>
            <person name="Orlowska M."/>
            <person name="Perlinska-Lenart U."/>
            <person name="Aleksandrzak-Piekarczyk T."/>
            <person name="Szatraj K."/>
            <person name="Zielenkiewicz U."/>
            <person name="Pilsyk S."/>
            <person name="Malc E."/>
            <person name="Mieczkowski P."/>
            <person name="Kruszewska J.S."/>
            <person name="Biernat P."/>
            <person name="Pawlowska J."/>
        </authorList>
    </citation>
    <scope>NUCLEOTIDE SEQUENCE</scope>
    <source>
        <strain evidence="12">WA0000018081</strain>
    </source>
</reference>
<feature type="region of interest" description="Disordered" evidence="10">
    <location>
        <begin position="60"/>
        <end position="140"/>
    </location>
</feature>
<comment type="subcellular location">
    <subcellularLocation>
        <location evidence="1">Cytoplasm</location>
        <location evidence="1">Cytoskeleton</location>
    </subcellularLocation>
</comment>
<keyword evidence="2" id="KW-0963">Cytoplasm</keyword>
<evidence type="ECO:0000256" key="9">
    <source>
        <dbReference type="PROSITE-ProRule" id="PRU00283"/>
    </source>
</evidence>
<dbReference type="GO" id="GO:0003777">
    <property type="term" value="F:microtubule motor activity"/>
    <property type="evidence" value="ECO:0007669"/>
    <property type="project" value="InterPro"/>
</dbReference>
<dbReference type="GO" id="GO:0005524">
    <property type="term" value="F:ATP binding"/>
    <property type="evidence" value="ECO:0007669"/>
    <property type="project" value="UniProtKB-UniRule"/>
</dbReference>
<keyword evidence="6 9" id="KW-0505">Motor protein</keyword>
<dbReference type="FunFam" id="3.40.850.10:FF:000012">
    <property type="entry name" value="Kinesin-like protein"/>
    <property type="match status" value="1"/>
</dbReference>
<evidence type="ECO:0000256" key="5">
    <source>
        <dbReference type="ARBA" id="ARBA00022840"/>
    </source>
</evidence>
<comment type="similarity">
    <text evidence="8">Belongs to the TRAFAC class myosin-kinesin ATPase superfamily. Kinesin family. KIN-13 subfamily.</text>
</comment>
<dbReference type="PANTHER" id="PTHR47971:SF8">
    <property type="entry name" value="KINESIN-LIKE PROTEIN"/>
    <property type="match status" value="1"/>
</dbReference>
<dbReference type="GO" id="GO:0007018">
    <property type="term" value="P:microtubule-based movement"/>
    <property type="evidence" value="ECO:0007669"/>
    <property type="project" value="InterPro"/>
</dbReference>
<evidence type="ECO:0000256" key="10">
    <source>
        <dbReference type="SAM" id="MobiDB-lite"/>
    </source>
</evidence>
<dbReference type="InterPro" id="IPR019821">
    <property type="entry name" value="Kinesin_motor_CS"/>
</dbReference>
<dbReference type="CDD" id="cd01367">
    <property type="entry name" value="KISc_KIF2_like"/>
    <property type="match status" value="1"/>
</dbReference>
<name>A0A8H7SW55_9FUNG</name>
<dbReference type="Gene3D" id="3.80.10.10">
    <property type="entry name" value="Ribonuclease Inhibitor"/>
    <property type="match status" value="1"/>
</dbReference>
<sequence>MYSPQRYRVPYQKSPNRTLGHLNAPKRKSPERLTLDEFAASKKAKLRSNRTAAPPREVNTIIPTQRTPPPARTSNNPLSTVSPRRISMSPKNVNNNRLSMSRISPNRKSPITPSRMSTIVKANPSPHRIPITQTKPSNLSRSRNSLLLTQQKSPRLVKKENERTETKPTHYLLSQTIPTKPIQSQEQRIEVCVRKRPLNKRELAIKEQDIATLSGTRTIEIHAPKQKVDLTKYTDHHSFTFDQVFDPTTSNRTIYQKTTKPLVEHMFQGGKATCFAYGQTGSGKTYTMLDPNHGLYIQATTDIFRLLNKPEYKHLEAWVGYYEIYQGQLYDLLNKRQQLIPREDGKGNVHISVLKEHRIHSSATMMQVFDFGNRERTTCKTKSNDTSSRSHAILQILLKTSKENIYGKLNFIDLAGSERGTDRGINSDSKLRLEGAEINRSLLALKECIRALDQDKKHAPFRGSKLTMVLKDSFVGNSRTCMIATISPNNSNSDHTLNTLKYADRSLYCHINLSSRCQLKKFLRSPNLAYHGQWIRTIQIGLQSSLFKPEDCVTGAIPLLPIQVGVTLHELLKLIHYLPLLQSFNFDHRLWHFMNTTNINFPSTISSLPPLDHPRQLRLLDGQMIQKLHLRGADIFQLHQNGLFLSSLKNLPAVTDFFIDGDGMWDTEHIMKFTRNHMNQLHAYLPKLTKLNITDAIHFIIVNTEQVTTSAQVLKQFQLSASVDCLDSWSQYFGSSYPLLTHLNIKLTSHRKQKSGLTQWINKLGNLKVLDIHPNTAKCFMDEKTLSSITPQLETLNTGVWGHDVETSTNAFRWLTNSKFVKNLRHLVIPIWNSNSMNLSGCTSLFHLELSCLQRNSQHYSIDAILDNCPVLNHLELNWGQVIVTNIRKSWHPLKTLRINHSVCEPNVFGYVSVRCTTLQGLFLRRCTGVTELNMLNSHFKYIVISEVLLQTKVMSYLKLIRFQKLEQDRNKRPIKQIARYYKTYQDQYTFQTCIQRLKSEQQEQLIAILCGSVEQLIFNGCRI</sequence>
<keyword evidence="5 9" id="KW-0067">ATP-binding</keyword>
<dbReference type="InterPro" id="IPR027640">
    <property type="entry name" value="Kinesin-like_fam"/>
</dbReference>
<dbReference type="EMBL" id="JAEPRE010000036">
    <property type="protein sequence ID" value="KAG2235243.1"/>
    <property type="molecule type" value="Genomic_DNA"/>
</dbReference>
<dbReference type="InterPro" id="IPR036961">
    <property type="entry name" value="Kinesin_motor_dom_sf"/>
</dbReference>
<evidence type="ECO:0000256" key="4">
    <source>
        <dbReference type="ARBA" id="ARBA00022741"/>
    </source>
</evidence>
<keyword evidence="4 9" id="KW-0547">Nucleotide-binding</keyword>
<feature type="binding site" evidence="9">
    <location>
        <begin position="278"/>
        <end position="285"/>
    </location>
    <ligand>
        <name>ATP</name>
        <dbReference type="ChEBI" id="CHEBI:30616"/>
    </ligand>
</feature>
<feature type="compositionally biased region" description="Polar residues" evidence="10">
    <location>
        <begin position="72"/>
        <end position="82"/>
    </location>
</feature>
<dbReference type="PANTHER" id="PTHR47971">
    <property type="entry name" value="KINESIN-RELATED PROTEIN 6"/>
    <property type="match status" value="1"/>
</dbReference>
<dbReference type="Proteomes" id="UP000613177">
    <property type="component" value="Unassembled WGS sequence"/>
</dbReference>
<organism evidence="12 13">
    <name type="scientific">Thamnidium elegans</name>
    <dbReference type="NCBI Taxonomy" id="101142"/>
    <lineage>
        <taxon>Eukaryota</taxon>
        <taxon>Fungi</taxon>
        <taxon>Fungi incertae sedis</taxon>
        <taxon>Mucoromycota</taxon>
        <taxon>Mucoromycotina</taxon>
        <taxon>Mucoromycetes</taxon>
        <taxon>Mucorales</taxon>
        <taxon>Mucorineae</taxon>
        <taxon>Mucoraceae</taxon>
        <taxon>Thamnidium</taxon>
    </lineage>
</organism>
<keyword evidence="3" id="KW-0493">Microtubule</keyword>
<dbReference type="PROSITE" id="PS50067">
    <property type="entry name" value="KINESIN_MOTOR_2"/>
    <property type="match status" value="1"/>
</dbReference>
<dbReference type="PRINTS" id="PR00380">
    <property type="entry name" value="KINESINHEAVY"/>
</dbReference>
<dbReference type="PROSITE" id="PS00411">
    <property type="entry name" value="KINESIN_MOTOR_1"/>
    <property type="match status" value="1"/>
</dbReference>
<comment type="caution">
    <text evidence="12">The sequence shown here is derived from an EMBL/GenBank/DDBJ whole genome shotgun (WGS) entry which is preliminary data.</text>
</comment>
<dbReference type="AlphaFoldDB" id="A0A8H7SW55"/>
<evidence type="ECO:0000313" key="12">
    <source>
        <dbReference type="EMBL" id="KAG2235243.1"/>
    </source>
</evidence>
<protein>
    <recommendedName>
        <fullName evidence="11">Kinesin motor domain-containing protein</fullName>
    </recommendedName>
</protein>
<evidence type="ECO:0000313" key="13">
    <source>
        <dbReference type="Proteomes" id="UP000613177"/>
    </source>
</evidence>
<evidence type="ECO:0000256" key="8">
    <source>
        <dbReference type="ARBA" id="ARBA00061030"/>
    </source>
</evidence>
<evidence type="ECO:0000256" key="3">
    <source>
        <dbReference type="ARBA" id="ARBA00022701"/>
    </source>
</evidence>
<dbReference type="Gene3D" id="3.40.850.10">
    <property type="entry name" value="Kinesin motor domain"/>
    <property type="match status" value="1"/>
</dbReference>
<feature type="compositionally biased region" description="Polar residues" evidence="10">
    <location>
        <begin position="89"/>
        <end position="117"/>
    </location>
</feature>
<dbReference type="GO" id="GO:0007019">
    <property type="term" value="P:microtubule depolymerization"/>
    <property type="evidence" value="ECO:0007669"/>
    <property type="project" value="TreeGrafter"/>
</dbReference>
<evidence type="ECO:0000256" key="6">
    <source>
        <dbReference type="ARBA" id="ARBA00023175"/>
    </source>
</evidence>
<gene>
    <name evidence="12" type="ORF">INT48_004710</name>
</gene>
<evidence type="ECO:0000259" key="11">
    <source>
        <dbReference type="PROSITE" id="PS50067"/>
    </source>
</evidence>
<evidence type="ECO:0000256" key="7">
    <source>
        <dbReference type="ARBA" id="ARBA00023212"/>
    </source>
</evidence>
<dbReference type="GO" id="GO:0008017">
    <property type="term" value="F:microtubule binding"/>
    <property type="evidence" value="ECO:0007669"/>
    <property type="project" value="InterPro"/>
</dbReference>
<dbReference type="SUPFAM" id="SSF52047">
    <property type="entry name" value="RNI-like"/>
    <property type="match status" value="1"/>
</dbReference>
<dbReference type="Pfam" id="PF00225">
    <property type="entry name" value="Kinesin"/>
    <property type="match status" value="1"/>
</dbReference>
<evidence type="ECO:0000256" key="1">
    <source>
        <dbReference type="ARBA" id="ARBA00004245"/>
    </source>
</evidence>
<feature type="region of interest" description="Disordered" evidence="10">
    <location>
        <begin position="1"/>
        <end position="30"/>
    </location>
</feature>
<dbReference type="GO" id="GO:0005874">
    <property type="term" value="C:microtubule"/>
    <property type="evidence" value="ECO:0007669"/>
    <property type="project" value="UniProtKB-KW"/>
</dbReference>
<feature type="domain" description="Kinesin motor" evidence="11">
    <location>
        <begin position="188"/>
        <end position="509"/>
    </location>
</feature>